<dbReference type="RefSeq" id="WP_380059200.1">
    <property type="nucleotide sequence ID" value="NZ_JBHSWB010000003.1"/>
</dbReference>
<feature type="domain" description="Phage tail collar" evidence="2">
    <location>
        <begin position="6"/>
        <end position="61"/>
    </location>
</feature>
<comment type="caution">
    <text evidence="3">The sequence shown here is derived from an EMBL/GenBank/DDBJ whole genome shotgun (WGS) entry which is preliminary data.</text>
</comment>
<name>A0ABW1ZSI9_9DEIO</name>
<evidence type="ECO:0000259" key="2">
    <source>
        <dbReference type="Pfam" id="PF07484"/>
    </source>
</evidence>
<dbReference type="Proteomes" id="UP001596317">
    <property type="component" value="Unassembled WGS sequence"/>
</dbReference>
<evidence type="ECO:0000313" key="3">
    <source>
        <dbReference type="EMBL" id="MFC6663458.1"/>
    </source>
</evidence>
<evidence type="ECO:0000256" key="1">
    <source>
        <dbReference type="SAM" id="MobiDB-lite"/>
    </source>
</evidence>
<dbReference type="InterPro" id="IPR011083">
    <property type="entry name" value="Phage_tail_collar_dom"/>
</dbReference>
<dbReference type="EMBL" id="JBHSWB010000003">
    <property type="protein sequence ID" value="MFC6663458.1"/>
    <property type="molecule type" value="Genomic_DNA"/>
</dbReference>
<accession>A0ABW1ZSI9</accession>
<sequence>MEPFIGEIQMFAGNFPPRGWALCNGQLLTISQNTALFSLLGTTYGGNGRTTFALPNLQAASPMGPGAGPGLTPGTLASRVAPPA</sequence>
<reference evidence="4" key="1">
    <citation type="journal article" date="2019" name="Int. J. Syst. Evol. Microbiol.">
        <title>The Global Catalogue of Microorganisms (GCM) 10K type strain sequencing project: providing services to taxonomists for standard genome sequencing and annotation.</title>
        <authorList>
            <consortium name="The Broad Institute Genomics Platform"/>
            <consortium name="The Broad Institute Genome Sequencing Center for Infectious Disease"/>
            <person name="Wu L."/>
            <person name="Ma J."/>
        </authorList>
    </citation>
    <scope>NUCLEOTIDE SEQUENCE [LARGE SCALE GENOMIC DNA]</scope>
    <source>
        <strain evidence="4">CCUG 63830</strain>
    </source>
</reference>
<organism evidence="3 4">
    <name type="scientific">Deinococcus multiflagellatus</name>
    <dbReference type="NCBI Taxonomy" id="1656887"/>
    <lineage>
        <taxon>Bacteria</taxon>
        <taxon>Thermotogati</taxon>
        <taxon>Deinococcota</taxon>
        <taxon>Deinococci</taxon>
        <taxon>Deinococcales</taxon>
        <taxon>Deinococcaceae</taxon>
        <taxon>Deinococcus</taxon>
    </lineage>
</organism>
<proteinExistence type="predicted"/>
<dbReference type="InterPro" id="IPR037053">
    <property type="entry name" value="Phage_tail_collar_dom_sf"/>
</dbReference>
<gene>
    <name evidence="3" type="ORF">ACFP90_25890</name>
</gene>
<dbReference type="Pfam" id="PF07484">
    <property type="entry name" value="Collar"/>
    <property type="match status" value="1"/>
</dbReference>
<dbReference type="SUPFAM" id="SSF88874">
    <property type="entry name" value="Receptor-binding domain of short tail fibre protein gp12"/>
    <property type="match status" value="1"/>
</dbReference>
<keyword evidence="4" id="KW-1185">Reference proteome</keyword>
<feature type="region of interest" description="Disordered" evidence="1">
    <location>
        <begin position="64"/>
        <end position="84"/>
    </location>
</feature>
<dbReference type="Gene3D" id="3.90.1340.10">
    <property type="entry name" value="Phage tail collar domain"/>
    <property type="match status" value="1"/>
</dbReference>
<protein>
    <submittedName>
        <fullName evidence="3">Phage tail protein</fullName>
    </submittedName>
</protein>
<evidence type="ECO:0000313" key="4">
    <source>
        <dbReference type="Proteomes" id="UP001596317"/>
    </source>
</evidence>